<protein>
    <submittedName>
        <fullName evidence="2">Membrane protein</fullName>
    </submittedName>
</protein>
<sequence length="227" mass="25415">MSLIKRYLIAGLLVWLPLGVTIAALIFLVNLFDKSLVLLPRHLRPEYWLGYEIPGFGVILSFLLILITGMLVANFFGRYLYGWWEKFLARIPLVRSIYMAVKQIAEALFGSGAETFQKVYLIQYPREGLWTLAFQTSRTHGEAQLKTGLIDAVNLFVPTTPNPTSGFFLIASRHEILELDMSVDDALKMVISGGVVVPPWKKVPEVVPDVAPEVAIPEQNLAPTSEK</sequence>
<keyword evidence="1" id="KW-1133">Transmembrane helix</keyword>
<proteinExistence type="predicted"/>
<dbReference type="RefSeq" id="WP_051622928.1">
    <property type="nucleotide sequence ID" value="NZ_AP020335.1"/>
</dbReference>
<dbReference type="PANTHER" id="PTHR31876:SF26">
    <property type="entry name" value="PROTEIN LIKE COV 2"/>
    <property type="match status" value="1"/>
</dbReference>
<gene>
    <name evidence="2" type="ORF">EI16_00790</name>
</gene>
<evidence type="ECO:0000256" key="1">
    <source>
        <dbReference type="SAM" id="Phobius"/>
    </source>
</evidence>
<name>A0A066ZXP7_HYDMR</name>
<dbReference type="Pfam" id="PF04367">
    <property type="entry name" value="DUF502"/>
    <property type="match status" value="1"/>
</dbReference>
<organism evidence="2 3">
    <name type="scientific">Hydrogenovibrio marinus</name>
    <dbReference type="NCBI Taxonomy" id="28885"/>
    <lineage>
        <taxon>Bacteria</taxon>
        <taxon>Pseudomonadati</taxon>
        <taxon>Pseudomonadota</taxon>
        <taxon>Gammaproteobacteria</taxon>
        <taxon>Thiotrichales</taxon>
        <taxon>Piscirickettsiaceae</taxon>
        <taxon>Hydrogenovibrio</taxon>
    </lineage>
</organism>
<dbReference type="Proteomes" id="UP000027341">
    <property type="component" value="Unassembled WGS sequence"/>
</dbReference>
<evidence type="ECO:0000313" key="3">
    <source>
        <dbReference type="Proteomes" id="UP000027341"/>
    </source>
</evidence>
<keyword evidence="1" id="KW-0812">Transmembrane</keyword>
<dbReference type="PANTHER" id="PTHR31876">
    <property type="entry name" value="COV-LIKE PROTEIN 1"/>
    <property type="match status" value="1"/>
</dbReference>
<keyword evidence="1" id="KW-0472">Membrane</keyword>
<dbReference type="STRING" id="28885.EI16_00790"/>
<comment type="caution">
    <text evidence="2">The sequence shown here is derived from an EMBL/GenBank/DDBJ whole genome shotgun (WGS) entry which is preliminary data.</text>
</comment>
<feature type="transmembrane region" description="Helical" evidence="1">
    <location>
        <begin position="7"/>
        <end position="33"/>
    </location>
</feature>
<dbReference type="EMBL" id="JMIU01000001">
    <property type="protein sequence ID" value="KDN94885.1"/>
    <property type="molecule type" value="Genomic_DNA"/>
</dbReference>
<accession>A0A066ZXP7</accession>
<keyword evidence="3" id="KW-1185">Reference proteome</keyword>
<reference evidence="2 3" key="1">
    <citation type="submission" date="2014-04" db="EMBL/GenBank/DDBJ databases">
        <title>Draft genome sequence of Hydrogenovibrio marinus MH-110, a model organism for aerobic H2 metabolism.</title>
        <authorList>
            <person name="Cha H.J."/>
            <person name="Jo B.H."/>
            <person name="Hwang B.H."/>
        </authorList>
    </citation>
    <scope>NUCLEOTIDE SEQUENCE [LARGE SCALE GENOMIC DNA]</scope>
    <source>
        <strain evidence="2 3">MH-110</strain>
    </source>
</reference>
<evidence type="ECO:0000313" key="2">
    <source>
        <dbReference type="EMBL" id="KDN94885.1"/>
    </source>
</evidence>
<dbReference type="AlphaFoldDB" id="A0A066ZXP7"/>
<feature type="transmembrane region" description="Helical" evidence="1">
    <location>
        <begin position="53"/>
        <end position="76"/>
    </location>
</feature>
<dbReference type="InterPro" id="IPR007462">
    <property type="entry name" value="COV1-like"/>
</dbReference>